<protein>
    <submittedName>
        <fullName evidence="2">Uncharacterized protein</fullName>
    </submittedName>
</protein>
<evidence type="ECO:0000256" key="1">
    <source>
        <dbReference type="SAM" id="Phobius"/>
    </source>
</evidence>
<accession>A0A848F906</accession>
<evidence type="ECO:0000313" key="2">
    <source>
        <dbReference type="EMBL" id="NML15185.1"/>
    </source>
</evidence>
<keyword evidence="1" id="KW-1133">Transmembrane helix</keyword>
<dbReference type="EMBL" id="JABBFW010000005">
    <property type="protein sequence ID" value="NML15185.1"/>
    <property type="molecule type" value="Genomic_DNA"/>
</dbReference>
<feature type="transmembrane region" description="Helical" evidence="1">
    <location>
        <begin position="69"/>
        <end position="88"/>
    </location>
</feature>
<feature type="transmembrane region" description="Helical" evidence="1">
    <location>
        <begin position="44"/>
        <end position="63"/>
    </location>
</feature>
<dbReference type="AlphaFoldDB" id="A0A848F906"/>
<organism evidence="2 3">
    <name type="scientific">Azohydromonas caseinilytica</name>
    <dbReference type="NCBI Taxonomy" id="2728836"/>
    <lineage>
        <taxon>Bacteria</taxon>
        <taxon>Pseudomonadati</taxon>
        <taxon>Pseudomonadota</taxon>
        <taxon>Betaproteobacteria</taxon>
        <taxon>Burkholderiales</taxon>
        <taxon>Sphaerotilaceae</taxon>
        <taxon>Azohydromonas</taxon>
    </lineage>
</organism>
<sequence length="94" mass="10040">MGPLDALWHLLNFFAPALVVGALGATAAKLCWRRELAAVPWLRLLRWGCAGAALALAAMLVISGRDGRMLSYGAMTLSCALALWWAGFGAKVRL</sequence>
<comment type="caution">
    <text evidence="2">The sequence shown here is derived from an EMBL/GenBank/DDBJ whole genome shotgun (WGS) entry which is preliminary data.</text>
</comment>
<keyword evidence="1" id="KW-0472">Membrane</keyword>
<gene>
    <name evidence="2" type="ORF">HHL10_09360</name>
</gene>
<evidence type="ECO:0000313" key="3">
    <source>
        <dbReference type="Proteomes" id="UP000574067"/>
    </source>
</evidence>
<keyword evidence="1" id="KW-0812">Transmembrane</keyword>
<keyword evidence="3" id="KW-1185">Reference proteome</keyword>
<dbReference type="RefSeq" id="WP_169160094.1">
    <property type="nucleotide sequence ID" value="NZ_JABBFW010000005.1"/>
</dbReference>
<dbReference type="Proteomes" id="UP000574067">
    <property type="component" value="Unassembled WGS sequence"/>
</dbReference>
<feature type="transmembrane region" description="Helical" evidence="1">
    <location>
        <begin position="6"/>
        <end position="32"/>
    </location>
</feature>
<reference evidence="2 3" key="1">
    <citation type="submission" date="2020-04" db="EMBL/GenBank/DDBJ databases">
        <title>Azohydromonas sp. isolated from soil.</title>
        <authorList>
            <person name="Dahal R.H."/>
        </authorList>
    </citation>
    <scope>NUCLEOTIDE SEQUENCE [LARGE SCALE GENOMIC DNA]</scope>
    <source>
        <strain evidence="2 3">G-1-1-14</strain>
    </source>
</reference>
<name>A0A848F906_9BURK</name>
<proteinExistence type="predicted"/>